<keyword evidence="3" id="KW-1185">Reference proteome</keyword>
<dbReference type="AlphaFoldDB" id="A0A5C5U204"/>
<reference evidence="2 3" key="1">
    <citation type="submission" date="2019-07" db="EMBL/GenBank/DDBJ databases">
        <title>Luteimonas sp. YD-1 nov., isolated from acidic soil.</title>
        <authorList>
            <person name="Zhou J."/>
        </authorList>
    </citation>
    <scope>NUCLEOTIDE SEQUENCE [LARGE SCALE GENOMIC DNA]</scope>
    <source>
        <strain evidence="2 3">YD-1</strain>
    </source>
</reference>
<evidence type="ECO:0000313" key="2">
    <source>
        <dbReference type="EMBL" id="TWT19849.1"/>
    </source>
</evidence>
<comment type="caution">
    <text evidence="2">The sequence shown here is derived from an EMBL/GenBank/DDBJ whole genome shotgun (WGS) entry which is preliminary data.</text>
</comment>
<organism evidence="2 3">
    <name type="scientific">Luteimonas wenzhouensis</name>
    <dbReference type="NCBI Taxonomy" id="2599615"/>
    <lineage>
        <taxon>Bacteria</taxon>
        <taxon>Pseudomonadati</taxon>
        <taxon>Pseudomonadota</taxon>
        <taxon>Gammaproteobacteria</taxon>
        <taxon>Lysobacterales</taxon>
        <taxon>Lysobacteraceae</taxon>
        <taxon>Luteimonas</taxon>
    </lineage>
</organism>
<dbReference type="OrthoDB" id="5770914at2"/>
<dbReference type="RefSeq" id="WP_146312470.1">
    <property type="nucleotide sequence ID" value="NZ_VOHE01000003.1"/>
</dbReference>
<feature type="domain" description="PepSY" evidence="1">
    <location>
        <begin position="52"/>
        <end position="111"/>
    </location>
</feature>
<dbReference type="Gene3D" id="3.10.450.40">
    <property type="match status" value="1"/>
</dbReference>
<sequence>MNTSPSPSSSLLPLALGIALSALFVAPSALAGKSDGNDHIEARRLLQRGEILPLNHILQIVQRRVPGDVIEVELDHSKKHGWEYEVKVLTPTGRVLEIDLNARTGDIRKIEDD</sequence>
<proteinExistence type="predicted"/>
<dbReference type="Pfam" id="PF03413">
    <property type="entry name" value="PepSY"/>
    <property type="match status" value="1"/>
</dbReference>
<evidence type="ECO:0000259" key="1">
    <source>
        <dbReference type="Pfam" id="PF03413"/>
    </source>
</evidence>
<dbReference type="EMBL" id="VOHE01000003">
    <property type="protein sequence ID" value="TWT19849.1"/>
    <property type="molecule type" value="Genomic_DNA"/>
</dbReference>
<protein>
    <recommendedName>
        <fullName evidence="1">PepSY domain-containing protein</fullName>
    </recommendedName>
</protein>
<gene>
    <name evidence="2" type="ORF">FQY79_08545</name>
</gene>
<dbReference type="Proteomes" id="UP000315949">
    <property type="component" value="Unassembled WGS sequence"/>
</dbReference>
<accession>A0A5C5U204</accession>
<dbReference type="InterPro" id="IPR025711">
    <property type="entry name" value="PepSY"/>
</dbReference>
<name>A0A5C5U204_9GAMM</name>
<evidence type="ECO:0000313" key="3">
    <source>
        <dbReference type="Proteomes" id="UP000315949"/>
    </source>
</evidence>